<accession>A0A1L5PI29</accession>
<protein>
    <submittedName>
        <fullName evidence="1">Uncharacterized protein</fullName>
    </submittedName>
</protein>
<proteinExistence type="predicted"/>
<evidence type="ECO:0000313" key="1">
    <source>
        <dbReference type="EMBL" id="APO79907.1"/>
    </source>
</evidence>
<keyword evidence="1" id="KW-0614">Plasmid</keyword>
<name>A0A1L5PI29_RHIET</name>
<dbReference type="Proteomes" id="UP000185109">
    <property type="component" value="Plasmid pRsp8C3c"/>
</dbReference>
<organism evidence="1 2">
    <name type="scientific">Rhizobium etli 8C-3</name>
    <dbReference type="NCBI Taxonomy" id="538025"/>
    <lineage>
        <taxon>Bacteria</taxon>
        <taxon>Pseudomonadati</taxon>
        <taxon>Pseudomonadota</taxon>
        <taxon>Alphaproteobacteria</taxon>
        <taxon>Hyphomicrobiales</taxon>
        <taxon>Rhizobiaceae</taxon>
        <taxon>Rhizobium/Agrobacterium group</taxon>
        <taxon>Rhizobium</taxon>
    </lineage>
</organism>
<evidence type="ECO:0000313" key="2">
    <source>
        <dbReference type="Proteomes" id="UP000185109"/>
    </source>
</evidence>
<reference evidence="1 2" key="1">
    <citation type="submission" date="2016-09" db="EMBL/GenBank/DDBJ databases">
        <title>The complete genome sequences of Rhizobium gallicum, symbiovars gallicum and phaseoli, symbionts associated to common bean (Phaseolus vulgaris).</title>
        <authorList>
            <person name="Bustos P."/>
            <person name="Santamaria R.I."/>
            <person name="Perez-Carrascal O.M."/>
            <person name="Juarez S."/>
            <person name="Lozano L."/>
            <person name="Martinez-Flores I."/>
            <person name="Martinez-Romero E."/>
            <person name="Cevallos M."/>
            <person name="Romero D."/>
            <person name="Davila G."/>
            <person name="Gonzalez V."/>
        </authorList>
    </citation>
    <scope>NUCLEOTIDE SEQUENCE [LARGE SCALE GENOMIC DNA]</scope>
    <source>
        <strain evidence="1 2">8C-3</strain>
        <plasmid evidence="2">Plasmid prsp8c3c</plasmid>
    </source>
</reference>
<sequence length="58" mass="6256">MAMAASRRPTISSSKPMQQGETWCAIPAVSSTAAGETEKAWARDIRQAMCGRRFSLPA</sequence>
<dbReference type="EMBL" id="CP017244">
    <property type="protein sequence ID" value="APO79907.1"/>
    <property type="molecule type" value="Genomic_DNA"/>
</dbReference>
<dbReference type="AlphaFoldDB" id="A0A1L5PI29"/>
<gene>
    <name evidence="1" type="ORF">AM571_PC02181</name>
</gene>
<geneLocation type="plasmid" evidence="2">
    <name>prsp8c3c</name>
</geneLocation>